<dbReference type="OrthoDB" id="767647at2"/>
<dbReference type="AlphaFoldDB" id="A0A318UAS3"/>
<organism evidence="1 2">
    <name type="scientific">Pedobacter nutrimenti</name>
    <dbReference type="NCBI Taxonomy" id="1241337"/>
    <lineage>
        <taxon>Bacteria</taxon>
        <taxon>Pseudomonadati</taxon>
        <taxon>Bacteroidota</taxon>
        <taxon>Sphingobacteriia</taxon>
        <taxon>Sphingobacteriales</taxon>
        <taxon>Sphingobacteriaceae</taxon>
        <taxon>Pedobacter</taxon>
    </lineage>
</organism>
<evidence type="ECO:0000313" key="1">
    <source>
        <dbReference type="EMBL" id="PYF71615.1"/>
    </source>
</evidence>
<keyword evidence="2" id="KW-1185">Reference proteome</keyword>
<accession>A0A318UAS3</accession>
<dbReference type="Proteomes" id="UP000248198">
    <property type="component" value="Unassembled WGS sequence"/>
</dbReference>
<comment type="caution">
    <text evidence="1">The sequence shown here is derived from an EMBL/GenBank/DDBJ whole genome shotgun (WGS) entry which is preliminary data.</text>
</comment>
<sequence length="128" mass="14543">MNLQIAIKDLCAYNFKANTCLLTSVRDRSSTDLLQQLHLNFEEINTGIQDVLSADGKSSQMGGQELDDLVSSSRALLGYVEVLSEEQLREEVPYSLPSEGEVKMSRYDRIKQIIVYSTYRRGLVQLFF</sequence>
<gene>
    <name evidence="1" type="ORF">B0O44_107230</name>
</gene>
<dbReference type="RefSeq" id="WP_110833754.1">
    <property type="nucleotide sequence ID" value="NZ_QKLU01000007.1"/>
</dbReference>
<proteinExistence type="predicted"/>
<reference evidence="1 2" key="1">
    <citation type="submission" date="2018-06" db="EMBL/GenBank/DDBJ databases">
        <title>Genomic Encyclopedia of Archaeal and Bacterial Type Strains, Phase II (KMG-II): from individual species to whole genera.</title>
        <authorList>
            <person name="Goeker M."/>
        </authorList>
    </citation>
    <scope>NUCLEOTIDE SEQUENCE [LARGE SCALE GENOMIC DNA]</scope>
    <source>
        <strain evidence="1 2">DSM 27372</strain>
    </source>
</reference>
<protein>
    <submittedName>
        <fullName evidence="1">Uncharacterized protein</fullName>
    </submittedName>
</protein>
<dbReference type="EMBL" id="QKLU01000007">
    <property type="protein sequence ID" value="PYF71615.1"/>
    <property type="molecule type" value="Genomic_DNA"/>
</dbReference>
<evidence type="ECO:0000313" key="2">
    <source>
        <dbReference type="Proteomes" id="UP000248198"/>
    </source>
</evidence>
<name>A0A318UAS3_9SPHI</name>